<dbReference type="Proteomes" id="UP000765509">
    <property type="component" value="Unassembled WGS sequence"/>
</dbReference>
<evidence type="ECO:0000313" key="2">
    <source>
        <dbReference type="Proteomes" id="UP000765509"/>
    </source>
</evidence>
<accession>A0A9Q3F675</accession>
<evidence type="ECO:0000313" key="1">
    <source>
        <dbReference type="EMBL" id="MBW0530882.1"/>
    </source>
</evidence>
<proteinExistence type="predicted"/>
<sequence>MKTPNRHMITWQIAVQKYRVNMTIAHKSCNINRNADGLRRWALENTPENTAWVPQEEHHIEGICVTDIAIGLFNQFKNAMKWTKASMSYANF</sequence>
<keyword evidence="2" id="KW-1185">Reference proteome</keyword>
<organism evidence="1 2">
    <name type="scientific">Austropuccinia psidii MF-1</name>
    <dbReference type="NCBI Taxonomy" id="1389203"/>
    <lineage>
        <taxon>Eukaryota</taxon>
        <taxon>Fungi</taxon>
        <taxon>Dikarya</taxon>
        <taxon>Basidiomycota</taxon>
        <taxon>Pucciniomycotina</taxon>
        <taxon>Pucciniomycetes</taxon>
        <taxon>Pucciniales</taxon>
        <taxon>Sphaerophragmiaceae</taxon>
        <taxon>Austropuccinia</taxon>
    </lineage>
</organism>
<protein>
    <submittedName>
        <fullName evidence="1">Uncharacterized protein</fullName>
    </submittedName>
</protein>
<gene>
    <name evidence="1" type="ORF">O181_070597</name>
</gene>
<dbReference type="EMBL" id="AVOT02036389">
    <property type="protein sequence ID" value="MBW0530882.1"/>
    <property type="molecule type" value="Genomic_DNA"/>
</dbReference>
<comment type="caution">
    <text evidence="1">The sequence shown here is derived from an EMBL/GenBank/DDBJ whole genome shotgun (WGS) entry which is preliminary data.</text>
</comment>
<name>A0A9Q3F675_9BASI</name>
<reference evidence="1" key="1">
    <citation type="submission" date="2021-03" db="EMBL/GenBank/DDBJ databases">
        <title>Draft genome sequence of rust myrtle Austropuccinia psidii MF-1, a brazilian biotype.</title>
        <authorList>
            <person name="Quecine M.C."/>
            <person name="Pachon D.M.R."/>
            <person name="Bonatelli M.L."/>
            <person name="Correr F.H."/>
            <person name="Franceschini L.M."/>
            <person name="Leite T.F."/>
            <person name="Margarido G.R.A."/>
            <person name="Almeida C.A."/>
            <person name="Ferrarezi J.A."/>
            <person name="Labate C.A."/>
        </authorList>
    </citation>
    <scope>NUCLEOTIDE SEQUENCE</scope>
    <source>
        <strain evidence="1">MF-1</strain>
    </source>
</reference>
<dbReference type="AlphaFoldDB" id="A0A9Q3F675"/>
<dbReference type="OrthoDB" id="2507171at2759"/>